<dbReference type="AlphaFoldDB" id="A0AA37X9S7"/>
<dbReference type="InterPro" id="IPR030846">
    <property type="entry name" value="DnaG_bac"/>
</dbReference>
<evidence type="ECO:0000256" key="13">
    <source>
        <dbReference type="SAM" id="MobiDB-lite"/>
    </source>
</evidence>
<keyword evidence="4 12" id="KW-0548">Nucleotidyltransferase</keyword>
<protein>
    <recommendedName>
        <fullName evidence="12">DNA primase</fullName>
        <ecNumber evidence="12">2.7.7.101</ecNumber>
    </recommendedName>
</protein>
<dbReference type="RefSeq" id="WP_284229296.1">
    <property type="nucleotide sequence ID" value="NZ_BSUL01000001.1"/>
</dbReference>
<keyword evidence="16" id="KW-1185">Reference proteome</keyword>
<comment type="subunit">
    <text evidence="12">Monomer. Interacts with DnaB.</text>
</comment>
<dbReference type="Pfam" id="PF08278">
    <property type="entry name" value="DnaG_DnaB_bind"/>
    <property type="match status" value="1"/>
</dbReference>
<reference evidence="15 16" key="1">
    <citation type="journal article" date="2014" name="Int. J. Syst. Evol. Microbiol.">
        <title>Complete genome sequence of Corynebacterium casei LMG S-19264T (=DSM 44701T), isolated from a smear-ripened cheese.</title>
        <authorList>
            <consortium name="US DOE Joint Genome Institute (JGI-PGF)"/>
            <person name="Walter F."/>
            <person name="Albersmeier A."/>
            <person name="Kalinowski J."/>
            <person name="Ruckert C."/>
        </authorList>
    </citation>
    <scope>NUCLEOTIDE SEQUENCE [LARGE SCALE GENOMIC DNA]</scope>
    <source>
        <strain evidence="15 16">NBRC 112289</strain>
    </source>
</reference>
<dbReference type="Pfam" id="PF13662">
    <property type="entry name" value="Toprim_4"/>
    <property type="match status" value="1"/>
</dbReference>
<comment type="domain">
    <text evidence="12">Contains an N-terminal zinc-binding domain, a central core domain that contains the primase activity, and a C-terminal DnaB-binding domain.</text>
</comment>
<keyword evidence="8 12" id="KW-0862">Zinc</keyword>
<dbReference type="InterPro" id="IPR019475">
    <property type="entry name" value="DNA_primase_DnaB-bd"/>
</dbReference>
<dbReference type="InterPro" id="IPR013173">
    <property type="entry name" value="DNA_primase_DnaG_DnaB-bd_dom"/>
</dbReference>
<evidence type="ECO:0000256" key="6">
    <source>
        <dbReference type="ARBA" id="ARBA00022723"/>
    </source>
</evidence>
<dbReference type="EMBL" id="BSUL01000001">
    <property type="protein sequence ID" value="GMA27043.1"/>
    <property type="molecule type" value="Genomic_DNA"/>
</dbReference>
<dbReference type="InterPro" id="IPR006171">
    <property type="entry name" value="TOPRIM_dom"/>
</dbReference>
<dbReference type="PANTHER" id="PTHR30313">
    <property type="entry name" value="DNA PRIMASE"/>
    <property type="match status" value="1"/>
</dbReference>
<evidence type="ECO:0000256" key="12">
    <source>
        <dbReference type="HAMAP-Rule" id="MF_00974"/>
    </source>
</evidence>
<dbReference type="InterPro" id="IPR034151">
    <property type="entry name" value="TOPRIM_DnaG_bac"/>
</dbReference>
<dbReference type="SUPFAM" id="SSF57783">
    <property type="entry name" value="Zinc beta-ribbon"/>
    <property type="match status" value="1"/>
</dbReference>
<dbReference type="Gene3D" id="3.90.980.10">
    <property type="entry name" value="DNA primase, catalytic core, N-terminal domain"/>
    <property type="match status" value="1"/>
</dbReference>
<dbReference type="GO" id="GO:1990077">
    <property type="term" value="C:primosome complex"/>
    <property type="evidence" value="ECO:0007669"/>
    <property type="project" value="UniProtKB-KW"/>
</dbReference>
<dbReference type="GO" id="GO:0005737">
    <property type="term" value="C:cytoplasm"/>
    <property type="evidence" value="ECO:0007669"/>
    <property type="project" value="TreeGrafter"/>
</dbReference>
<evidence type="ECO:0000313" key="15">
    <source>
        <dbReference type="EMBL" id="GMA27043.1"/>
    </source>
</evidence>
<dbReference type="Gene3D" id="3.90.580.10">
    <property type="entry name" value="Zinc finger, CHC2-type domain"/>
    <property type="match status" value="1"/>
</dbReference>
<name>A0AA37X9S7_9MICO</name>
<comment type="catalytic activity">
    <reaction evidence="12">
        <text>ssDNA + n NTP = ssDNA/pppN(pN)n-1 hybrid + (n-1) diphosphate.</text>
        <dbReference type="EC" id="2.7.7.101"/>
    </reaction>
</comment>
<accession>A0AA37X9S7</accession>
<dbReference type="Pfam" id="PF08275">
    <property type="entry name" value="DNAG_N"/>
    <property type="match status" value="1"/>
</dbReference>
<dbReference type="GO" id="GO:0006269">
    <property type="term" value="P:DNA replication, synthesis of primer"/>
    <property type="evidence" value="ECO:0007669"/>
    <property type="project" value="UniProtKB-UniRule"/>
</dbReference>
<evidence type="ECO:0000256" key="2">
    <source>
        <dbReference type="ARBA" id="ARBA00022515"/>
    </source>
</evidence>
<dbReference type="FunFam" id="3.90.580.10:FF:000001">
    <property type="entry name" value="DNA primase"/>
    <property type="match status" value="1"/>
</dbReference>
<comment type="caution">
    <text evidence="15">The sequence shown here is derived from an EMBL/GenBank/DDBJ whole genome shotgun (WGS) entry which is preliminary data.</text>
</comment>
<dbReference type="EC" id="2.7.7.101" evidence="12"/>
<dbReference type="PROSITE" id="PS50880">
    <property type="entry name" value="TOPRIM"/>
    <property type="match status" value="1"/>
</dbReference>
<feature type="zinc finger region" description="CHC2-type" evidence="12">
    <location>
        <begin position="41"/>
        <end position="65"/>
    </location>
</feature>
<sequence length="740" mass="81865">MPGLIRRSDIDTVRDRVDIVDVIGEQVALKRAGVGSMKGLCPFHDERTPSFTVRSGVGRYHCFGCGEDGDVFTFLQRTEHLSFSEAVERLAGRIGYQLTYEDGERAADTSNRARLLKANAAAAEYFQDQLGRDEAQPARDFLVDRGFDQQAALDFGVGYAPRGYESLGRHLLANGFGKDEILAAGLVGSGERGLYDRFRGRLVWPIRDVTGQPVGFGARKLFDDDNGPKYLNTPETPVFHKSQVLYGLDKARREVNKQRRVVVVEGYTDVMACHLAGITTAVATCGTSFGVDHIKLMRRVMGDFEVTDQRGSGQVIFTFDPDEAGQKAASRAFAEEQRFASQTFVAVPPEGLDPADLWLHRGAGAVQEMIEGRKPLFEFMLRRVLAGHDLDTVEGRVQALRATAPIVANIRDRALHDGYARELAGWLGEDLEAVRQAVAGARGRVIATSDRPGRIAIEAATAAASMPPDEDGRGDRWKQQDGDRKPWHDAERRRQDGDRKPWHDDERGPRQGGEGRPRQDRPRVVVPDEQGRYAPDDRDAPPTEEELARAPQQREPEPRASDPGPARHRATPSDEQAPERVGASIAELPSDVNIRVERDALQAILQHPEFFGEDLLRAASRAAFANGLLAVVRDGLAVAIEAGPPVSGAEWLDRIAREVPPHYAGLVRELGVLTAPVRDEENLERWATDIVVSLVDRDLLRQKVELLGRLRRSEGDAEGHRAIQHELVALEEQRRALRGE</sequence>
<dbReference type="InterPro" id="IPR013264">
    <property type="entry name" value="DNAG_N"/>
</dbReference>
<evidence type="ECO:0000259" key="14">
    <source>
        <dbReference type="PROSITE" id="PS50880"/>
    </source>
</evidence>
<evidence type="ECO:0000256" key="3">
    <source>
        <dbReference type="ARBA" id="ARBA00022679"/>
    </source>
</evidence>
<evidence type="ECO:0000256" key="8">
    <source>
        <dbReference type="ARBA" id="ARBA00022833"/>
    </source>
</evidence>
<dbReference type="HAMAP" id="MF_00974">
    <property type="entry name" value="DNA_primase_DnaG"/>
    <property type="match status" value="1"/>
</dbReference>
<comment type="cofactor">
    <cofactor evidence="12">
        <name>Zn(2+)</name>
        <dbReference type="ChEBI" id="CHEBI:29105"/>
    </cofactor>
    <text evidence="12">Binds 1 zinc ion per monomer.</text>
</comment>
<dbReference type="PANTHER" id="PTHR30313:SF2">
    <property type="entry name" value="DNA PRIMASE"/>
    <property type="match status" value="1"/>
</dbReference>
<keyword evidence="10 12" id="KW-0238">DNA-binding</keyword>
<evidence type="ECO:0000313" key="16">
    <source>
        <dbReference type="Proteomes" id="UP001157160"/>
    </source>
</evidence>
<dbReference type="SMART" id="SM00400">
    <property type="entry name" value="ZnF_CHCC"/>
    <property type="match status" value="1"/>
</dbReference>
<dbReference type="SUPFAM" id="SSF56731">
    <property type="entry name" value="DNA primase core"/>
    <property type="match status" value="1"/>
</dbReference>
<dbReference type="InterPro" id="IPR050219">
    <property type="entry name" value="DnaG_primase"/>
</dbReference>
<keyword evidence="9" id="KW-0460">Magnesium</keyword>
<evidence type="ECO:0000256" key="4">
    <source>
        <dbReference type="ARBA" id="ARBA00022695"/>
    </source>
</evidence>
<dbReference type="Proteomes" id="UP001157160">
    <property type="component" value="Unassembled WGS sequence"/>
</dbReference>
<gene>
    <name evidence="12" type="primary">dnaG</name>
    <name evidence="15" type="ORF">GCM10025874_02960</name>
</gene>
<keyword evidence="3 12" id="KW-0808">Transferase</keyword>
<dbReference type="InterPro" id="IPR037068">
    <property type="entry name" value="DNA_primase_core_N_sf"/>
</dbReference>
<dbReference type="Pfam" id="PF01807">
    <property type="entry name" value="Zn_ribbon_DnaG"/>
    <property type="match status" value="1"/>
</dbReference>
<evidence type="ECO:0000256" key="9">
    <source>
        <dbReference type="ARBA" id="ARBA00022842"/>
    </source>
</evidence>
<keyword evidence="5 12" id="KW-0235">DNA replication</keyword>
<proteinExistence type="inferred from homology"/>
<dbReference type="InterPro" id="IPR002694">
    <property type="entry name" value="Znf_CHC2"/>
</dbReference>
<keyword evidence="2 12" id="KW-0639">Primosome</keyword>
<dbReference type="CDD" id="cd03364">
    <property type="entry name" value="TOPRIM_DnaG_primases"/>
    <property type="match status" value="1"/>
</dbReference>
<feature type="domain" description="Toprim" evidence="14">
    <location>
        <begin position="259"/>
        <end position="349"/>
    </location>
</feature>
<keyword evidence="7 12" id="KW-0863">Zinc-finger</keyword>
<dbReference type="SMART" id="SM00493">
    <property type="entry name" value="TOPRIM"/>
    <property type="match status" value="1"/>
</dbReference>
<evidence type="ECO:0000256" key="11">
    <source>
        <dbReference type="ARBA" id="ARBA00023163"/>
    </source>
</evidence>
<feature type="compositionally biased region" description="Basic and acidic residues" evidence="13">
    <location>
        <begin position="529"/>
        <end position="560"/>
    </location>
</feature>
<dbReference type="InterPro" id="IPR036977">
    <property type="entry name" value="DNA_primase_Znf_CHC2"/>
</dbReference>
<dbReference type="Pfam" id="PF10410">
    <property type="entry name" value="DnaB_bind"/>
    <property type="match status" value="1"/>
</dbReference>
<keyword evidence="1 12" id="KW-0240">DNA-directed RNA polymerase</keyword>
<evidence type="ECO:0000256" key="10">
    <source>
        <dbReference type="ARBA" id="ARBA00023125"/>
    </source>
</evidence>
<dbReference type="GO" id="GO:0000428">
    <property type="term" value="C:DNA-directed RNA polymerase complex"/>
    <property type="evidence" value="ECO:0007669"/>
    <property type="project" value="UniProtKB-KW"/>
</dbReference>
<comment type="similarity">
    <text evidence="12">Belongs to the DnaG primase family.</text>
</comment>
<evidence type="ECO:0000256" key="1">
    <source>
        <dbReference type="ARBA" id="ARBA00022478"/>
    </source>
</evidence>
<dbReference type="GO" id="GO:0003677">
    <property type="term" value="F:DNA binding"/>
    <property type="evidence" value="ECO:0007669"/>
    <property type="project" value="UniProtKB-KW"/>
</dbReference>
<evidence type="ECO:0000256" key="5">
    <source>
        <dbReference type="ARBA" id="ARBA00022705"/>
    </source>
</evidence>
<keyword evidence="11 12" id="KW-0804">Transcription</keyword>
<dbReference type="NCBIfam" id="TIGR01391">
    <property type="entry name" value="dnaG"/>
    <property type="match status" value="1"/>
</dbReference>
<feature type="region of interest" description="Disordered" evidence="13">
    <location>
        <begin position="459"/>
        <end position="580"/>
    </location>
</feature>
<feature type="compositionally biased region" description="Basic and acidic residues" evidence="13">
    <location>
        <begin position="470"/>
        <end position="523"/>
    </location>
</feature>
<dbReference type="Gene3D" id="3.40.1360.10">
    <property type="match status" value="1"/>
</dbReference>
<organism evidence="15 16">
    <name type="scientific">Arenivirga flava</name>
    <dbReference type="NCBI Taxonomy" id="1930060"/>
    <lineage>
        <taxon>Bacteria</taxon>
        <taxon>Bacillati</taxon>
        <taxon>Actinomycetota</taxon>
        <taxon>Actinomycetes</taxon>
        <taxon>Micrococcales</taxon>
        <taxon>Microbacteriaceae</taxon>
        <taxon>Arenivirga</taxon>
    </lineage>
</organism>
<dbReference type="GO" id="GO:0003899">
    <property type="term" value="F:DNA-directed RNA polymerase activity"/>
    <property type="evidence" value="ECO:0007669"/>
    <property type="project" value="UniProtKB-UniRule"/>
</dbReference>
<evidence type="ECO:0000256" key="7">
    <source>
        <dbReference type="ARBA" id="ARBA00022771"/>
    </source>
</evidence>
<dbReference type="InterPro" id="IPR006295">
    <property type="entry name" value="DNA_primase_DnaG"/>
</dbReference>
<keyword evidence="6 12" id="KW-0479">Metal-binding</keyword>
<dbReference type="GO" id="GO:0008270">
    <property type="term" value="F:zinc ion binding"/>
    <property type="evidence" value="ECO:0007669"/>
    <property type="project" value="UniProtKB-UniRule"/>
</dbReference>
<comment type="function">
    <text evidence="12">RNA polymerase that catalyzes the synthesis of short RNA molecules used as primers for DNA polymerase during DNA replication.</text>
</comment>